<evidence type="ECO:0000256" key="2">
    <source>
        <dbReference type="ARBA" id="ARBA00022448"/>
    </source>
</evidence>
<evidence type="ECO:0000256" key="8">
    <source>
        <dbReference type="ARBA" id="ARBA00023136"/>
    </source>
</evidence>
<dbReference type="Proteomes" id="UP000239563">
    <property type="component" value="Chromosome I"/>
</dbReference>
<feature type="transmembrane region" description="Helical" evidence="10">
    <location>
        <begin position="7"/>
        <end position="29"/>
    </location>
</feature>
<evidence type="ECO:0000313" key="12">
    <source>
        <dbReference type="EMBL" id="SJX60822.1"/>
    </source>
</evidence>
<feature type="compositionally biased region" description="Basic and acidic residues" evidence="9">
    <location>
        <begin position="70"/>
        <end position="80"/>
    </location>
</feature>
<feature type="region of interest" description="Disordered" evidence="9">
    <location>
        <begin position="644"/>
        <end position="670"/>
    </location>
</feature>
<dbReference type="GO" id="GO:1990456">
    <property type="term" value="P:mitochondrion-endoplasmic reticulum membrane tethering"/>
    <property type="evidence" value="ECO:0007669"/>
    <property type="project" value="TreeGrafter"/>
</dbReference>
<dbReference type="GO" id="GO:0015914">
    <property type="term" value="P:phospholipid transport"/>
    <property type="evidence" value="ECO:0007669"/>
    <property type="project" value="TreeGrafter"/>
</dbReference>
<keyword evidence="3 10" id="KW-0812">Transmembrane</keyword>
<name>A0A2N8U7Z4_9BASI</name>
<evidence type="ECO:0000313" key="13">
    <source>
        <dbReference type="Proteomes" id="UP000239563"/>
    </source>
</evidence>
<keyword evidence="2" id="KW-0813">Transport</keyword>
<keyword evidence="7" id="KW-0446">Lipid-binding</keyword>
<dbReference type="CDD" id="cd21675">
    <property type="entry name" value="SMP_TEX2"/>
    <property type="match status" value="1"/>
</dbReference>
<feature type="compositionally biased region" description="Low complexity" evidence="9">
    <location>
        <begin position="1259"/>
        <end position="1287"/>
    </location>
</feature>
<proteinExistence type="predicted"/>
<sequence length="1748" mass="182676">MLREAFYYLLGGVTFLPLCVIALVLHFYFNVPSQAHSGPPSIDADVELTHEKKLAALDLAARNAAIHAEIESAKGKDHPQGDTTAPPTAKRLGPGPATSSAPKPFSSGWLTVRPTFDSDKDASAPAGAASNTPAAIPASLVDSESDPSRVHSEDEGAAAEAAVDAATAKPNAANAGSGYMSQMYRGILDYRLGRAANKKPTGDASNPRSTTSAASAATPTGTAGKESFYCILKSPILYLYSSDDVASPNTECHAAIDLRGKRVSIFIAGLGDTLGDLDAEHLPATTDDEQLGDAAADQQAFDPKLAWKKAKRAAVRDGELFMKRNAIRIVGSAIGRNSSSTRTSKLSRRRPQWFLFCKNNYVMEDWYHALLQASLLPDPSLSTKLNDDGPVDSVARLFGKLDDPIGPTFSQDDMASLLVSLDSLPDPLPLRWLNALVGRIFFSVYRTAWLEDYITSKMMKKMNRVKTPGFLGDIKVVEVDVGRRAPGFSRPMLKALTSEGEASMEVAVHYVGEIRITIATTLTLSLGSRFKPYTIPIVLAVVLRSLEGNLLLHVKRPPSNRLWFGFTTMPKMDIDIEPVVSERKVQWGMVTRLIESRLRELLSESIVVPNMDDISFFDTRSLPLRGGIFADAAKKADVLRAEGQDSSATATAAAPATASTQPERDPKSVASALKPSDLLAANKVGTVSAPVSGTATPSSPSRASAQTLADALANEDGQASSILANASSKDALRNRKPALESSTRLAEPSLQAAARTSSPAAAGLSDLLNRDLAAGGGSMSGSPPRQDAQGNKRRTWFGSGPKSSGSSLGSSSGLSTLGTLGGRSGREQSSLALGNASIERPSQRSHSTSISGKSDSALSVPAEAATRTVSDSSARPASVRSTPSQSSTQVDGLPEPSRDAKQGSSADVLDSASANPSLVVSSASEPVLSLETAENTAASTHRTGAMLEAPSLHDGDDEHDLIDSPSSLTHSTRSSIRSSRSDAVNPDAGTSLHDVSTVALNSALSADLSRQRSRGTDEESLGASISSRSTQNVMPPPPPPRKPTGSTREERPAPRQDAASALSSVQRSRYGLNESDRGVNESQSALANSTSAMLLTSWNKAKASMADKESRQAAARDAKDAIKRGWTNWNTKRTEARRGGPTEEGNDERLDQAGLARSQSSRLSLVPGKSAWLASSPPDPTSFGLGFDRASPEDTRSAAARDKHSSPSLYAGMRSNLTDTDDDNASVHSNSSNRQPYREFRASKKVHGFDSGSADRTHSGSSSSRAASRATSSTAPSAKPASDASSRFGTWDADVPSLTPPAPAFRNESDEDKEDESKRNPLERTLSKDRSTGLSPPALPRRKTTSSSISSTGQTGGGGVSFIPPAPAATTGLASASGLSDSEVTAPVKPEAALASEASSVTDDAAARAGRSMPSMPLTPERPRVSETGNLWEKAETRTPKQGASEQYGSSAADAAKGSDADSPEVSRVLTQPVGANKEQDTDDQAKSTALAEAATPEKPAVKAEQSYAAAVPEQVSSSSIGSGIKKQPGRATMMAVPGIPSMQKAGPQSFSAPPLPEPLAAAKSDVDTSPSAFRAASLFKMPAFGSPILTSSGGGAKSSVVTTTNGAYSKSQEAAESSALSSVAQDAPLVPTQLTSGSGAEEHAGESRADTPASGLGLAQMKNGHGDRKEVSSMTQPEEALESAGDKLPEQAEDDGDATFADVAKAQGPAADPGFEEAQLDTGDTLRLGDKEVKVPATRGDVDSTSR</sequence>
<gene>
    <name evidence="12" type="ORF">SRS1_12048</name>
</gene>
<keyword evidence="8 10" id="KW-0472">Membrane</keyword>
<feature type="compositionally biased region" description="Polar residues" evidence="9">
    <location>
        <begin position="867"/>
        <end position="890"/>
    </location>
</feature>
<feature type="compositionally biased region" description="Polar residues" evidence="9">
    <location>
        <begin position="1226"/>
        <end position="1235"/>
    </location>
</feature>
<feature type="region of interest" description="Disordered" evidence="9">
    <location>
        <begin position="1590"/>
        <end position="1748"/>
    </location>
</feature>
<dbReference type="InterPro" id="IPR031468">
    <property type="entry name" value="SMP_LBD"/>
</dbReference>
<feature type="region of interest" description="Disordered" evidence="9">
    <location>
        <begin position="1106"/>
        <end position="1564"/>
    </location>
</feature>
<keyword evidence="6" id="KW-0445">Lipid transport</keyword>
<feature type="compositionally biased region" description="Low complexity" evidence="9">
    <location>
        <begin position="964"/>
        <end position="978"/>
    </location>
</feature>
<evidence type="ECO:0000256" key="1">
    <source>
        <dbReference type="ARBA" id="ARBA00004586"/>
    </source>
</evidence>
<keyword evidence="4" id="KW-0256">Endoplasmic reticulum</keyword>
<evidence type="ECO:0000256" key="10">
    <source>
        <dbReference type="SAM" id="Phobius"/>
    </source>
</evidence>
<evidence type="ECO:0000256" key="7">
    <source>
        <dbReference type="ARBA" id="ARBA00023121"/>
    </source>
</evidence>
<dbReference type="GO" id="GO:0032865">
    <property type="term" value="C:ERMES complex"/>
    <property type="evidence" value="ECO:0007669"/>
    <property type="project" value="TreeGrafter"/>
</dbReference>
<feature type="compositionally biased region" description="Polar residues" evidence="9">
    <location>
        <begin position="1023"/>
        <end position="1033"/>
    </location>
</feature>
<dbReference type="GO" id="GO:0008289">
    <property type="term" value="F:lipid binding"/>
    <property type="evidence" value="ECO:0007669"/>
    <property type="project" value="UniProtKB-KW"/>
</dbReference>
<organism evidence="12 13">
    <name type="scientific">Sporisorium reilianum f. sp. reilianum</name>
    <dbReference type="NCBI Taxonomy" id="72559"/>
    <lineage>
        <taxon>Eukaryota</taxon>
        <taxon>Fungi</taxon>
        <taxon>Dikarya</taxon>
        <taxon>Basidiomycota</taxon>
        <taxon>Ustilaginomycotina</taxon>
        <taxon>Ustilaginomycetes</taxon>
        <taxon>Ustilaginales</taxon>
        <taxon>Ustilaginaceae</taxon>
        <taxon>Sporisorium</taxon>
    </lineage>
</organism>
<dbReference type="PANTHER" id="PTHR13466">
    <property type="entry name" value="TEX2 PROTEIN-RELATED"/>
    <property type="match status" value="1"/>
</dbReference>
<feature type="region of interest" description="Disordered" evidence="9">
    <location>
        <begin position="70"/>
        <end position="160"/>
    </location>
</feature>
<feature type="compositionally biased region" description="Low complexity" evidence="9">
    <location>
        <begin position="123"/>
        <end position="139"/>
    </location>
</feature>
<feature type="compositionally biased region" description="Polar residues" evidence="9">
    <location>
        <begin position="1372"/>
        <end position="1383"/>
    </location>
</feature>
<feature type="compositionally biased region" description="Low complexity" evidence="9">
    <location>
        <begin position="209"/>
        <end position="222"/>
    </location>
</feature>
<evidence type="ECO:0000256" key="5">
    <source>
        <dbReference type="ARBA" id="ARBA00022989"/>
    </source>
</evidence>
<reference evidence="12 13" key="1">
    <citation type="submission" date="2017-02" db="EMBL/GenBank/DDBJ databases">
        <authorList>
            <person name="Peterson S.W."/>
        </authorList>
    </citation>
    <scope>NUCLEOTIDE SEQUENCE [LARGE SCALE GENOMIC DNA]</scope>
    <source>
        <strain evidence="12 13">SRS1_H2-8</strain>
    </source>
</reference>
<feature type="compositionally biased region" description="Low complexity" evidence="9">
    <location>
        <begin position="752"/>
        <end position="762"/>
    </location>
</feature>
<accession>A0A2N8U7Z4</accession>
<feature type="compositionally biased region" description="Low complexity" evidence="9">
    <location>
        <begin position="646"/>
        <end position="660"/>
    </location>
</feature>
<feature type="compositionally biased region" description="Basic and acidic residues" evidence="9">
    <location>
        <begin position="1315"/>
        <end position="1331"/>
    </location>
</feature>
<protein>
    <recommendedName>
        <fullName evidence="11">SMP-LTD domain-containing protein</fullName>
    </recommendedName>
</protein>
<dbReference type="Pfam" id="PF10296">
    <property type="entry name" value="MMM1"/>
    <property type="match status" value="1"/>
</dbReference>
<feature type="compositionally biased region" description="Low complexity" evidence="9">
    <location>
        <begin position="1517"/>
        <end position="1527"/>
    </location>
</feature>
<feature type="compositionally biased region" description="Basic and acidic residues" evidence="9">
    <location>
        <begin position="1641"/>
        <end position="1650"/>
    </location>
</feature>
<feature type="region of interest" description="Disordered" evidence="9">
    <location>
        <begin position="724"/>
        <end position="913"/>
    </location>
</feature>
<dbReference type="PROSITE" id="PS51847">
    <property type="entry name" value="SMP"/>
    <property type="match status" value="1"/>
</dbReference>
<feature type="compositionally biased region" description="Low complexity" evidence="9">
    <location>
        <begin position="798"/>
        <end position="818"/>
    </location>
</feature>
<comment type="subcellular location">
    <subcellularLocation>
        <location evidence="1">Endoplasmic reticulum membrane</location>
    </subcellularLocation>
</comment>
<dbReference type="InterPro" id="IPR019411">
    <property type="entry name" value="MMM1_dom"/>
</dbReference>
<feature type="domain" description="SMP-LTD" evidence="11">
    <location>
        <begin position="426"/>
        <end position="617"/>
    </location>
</feature>
<keyword evidence="5 10" id="KW-1133">Transmembrane helix</keyword>
<dbReference type="EMBL" id="LT795054">
    <property type="protein sequence ID" value="SJX60822.1"/>
    <property type="molecule type" value="Genomic_DNA"/>
</dbReference>
<evidence type="ECO:0000256" key="6">
    <source>
        <dbReference type="ARBA" id="ARBA00023055"/>
    </source>
</evidence>
<feature type="compositionally biased region" description="Low complexity" evidence="9">
    <location>
        <begin position="1608"/>
        <end position="1625"/>
    </location>
</feature>
<evidence type="ECO:0000256" key="3">
    <source>
        <dbReference type="ARBA" id="ARBA00022692"/>
    </source>
</evidence>
<feature type="region of interest" description="Disordered" evidence="9">
    <location>
        <begin position="949"/>
        <end position="990"/>
    </location>
</feature>
<feature type="compositionally biased region" description="Basic and acidic residues" evidence="9">
    <location>
        <begin position="1728"/>
        <end position="1748"/>
    </location>
</feature>
<dbReference type="PANTHER" id="PTHR13466:SF19">
    <property type="entry name" value="NUCLEUS-VACUOLE JUNCTION PROTEIN 2"/>
    <property type="match status" value="1"/>
</dbReference>
<feature type="compositionally biased region" description="Basic and acidic residues" evidence="9">
    <location>
        <begin position="1106"/>
        <end position="1123"/>
    </location>
</feature>
<dbReference type="GO" id="GO:0005789">
    <property type="term" value="C:endoplasmic reticulum membrane"/>
    <property type="evidence" value="ECO:0007669"/>
    <property type="project" value="UniProtKB-SubCell"/>
</dbReference>
<feature type="compositionally biased region" description="Low complexity" evidence="9">
    <location>
        <begin position="1449"/>
        <end position="1458"/>
    </location>
</feature>
<evidence type="ECO:0000256" key="9">
    <source>
        <dbReference type="SAM" id="MobiDB-lite"/>
    </source>
</evidence>
<feature type="region of interest" description="Disordered" evidence="9">
    <location>
        <begin position="197"/>
        <end position="222"/>
    </location>
</feature>
<feature type="compositionally biased region" description="Basic and acidic residues" evidence="9">
    <location>
        <begin position="1190"/>
        <end position="1205"/>
    </location>
</feature>
<evidence type="ECO:0000256" key="4">
    <source>
        <dbReference type="ARBA" id="ARBA00022824"/>
    </source>
</evidence>
<feature type="region of interest" description="Disordered" evidence="9">
    <location>
        <begin position="1005"/>
        <end position="1085"/>
    </location>
</feature>
<feature type="compositionally biased region" description="Polar residues" evidence="9">
    <location>
        <begin position="844"/>
        <end position="857"/>
    </location>
</feature>
<feature type="compositionally biased region" description="Basic and acidic residues" evidence="9">
    <location>
        <begin position="1132"/>
        <end position="1151"/>
    </location>
</feature>
<evidence type="ECO:0000259" key="11">
    <source>
        <dbReference type="PROSITE" id="PS51847"/>
    </source>
</evidence>